<protein>
    <recommendedName>
        <fullName evidence="3">DUF2442 domain-containing protein</fullName>
    </recommendedName>
</protein>
<dbReference type="Pfam" id="PF10387">
    <property type="entry name" value="DUF2442"/>
    <property type="match status" value="1"/>
</dbReference>
<dbReference type="SUPFAM" id="SSF47413">
    <property type="entry name" value="lambda repressor-like DNA-binding domains"/>
    <property type="match status" value="1"/>
</dbReference>
<dbReference type="InterPro" id="IPR018841">
    <property type="entry name" value="DUF2442"/>
</dbReference>
<name>W2C3K5_9BACT</name>
<dbReference type="InterPro" id="IPR001387">
    <property type="entry name" value="Cro/C1-type_HTH"/>
</dbReference>
<accession>W2C3K5</accession>
<gene>
    <name evidence="1" type="ORF">N425_08890</name>
</gene>
<organism evidence="1 2">
    <name type="scientific">Tannerella sp. oral taxon BU063 isolate Cell 2</name>
    <dbReference type="NCBI Taxonomy" id="1411148"/>
    <lineage>
        <taxon>Bacteria</taxon>
        <taxon>Pseudomonadati</taxon>
        <taxon>Bacteroidota</taxon>
        <taxon>Bacteroidia</taxon>
        <taxon>Bacteroidales</taxon>
        <taxon>Tannerellaceae</taxon>
        <taxon>Tannerella</taxon>
    </lineage>
</organism>
<comment type="caution">
    <text evidence="1">The sequence shown here is derived from an EMBL/GenBank/DDBJ whole genome shotgun (WGS) entry which is preliminary data.</text>
</comment>
<evidence type="ECO:0000313" key="1">
    <source>
        <dbReference type="EMBL" id="ETK01633.1"/>
    </source>
</evidence>
<reference evidence="1 2" key="1">
    <citation type="submission" date="2013-11" db="EMBL/GenBank/DDBJ databases">
        <title>Single cell genomics of uncultured Tannerella BU063 (oral taxon 286).</title>
        <authorList>
            <person name="Beall C.J."/>
            <person name="Campbell A.G."/>
            <person name="Griffen A.L."/>
            <person name="Podar M."/>
            <person name="Leys E.J."/>
        </authorList>
    </citation>
    <scope>NUCLEOTIDE SEQUENCE [LARGE SCALE GENOMIC DNA]</scope>
    <source>
        <strain evidence="1">Cell 2</strain>
    </source>
</reference>
<evidence type="ECO:0000313" key="2">
    <source>
        <dbReference type="Proteomes" id="UP000018837"/>
    </source>
</evidence>
<evidence type="ECO:0008006" key="3">
    <source>
        <dbReference type="Google" id="ProtNLM"/>
    </source>
</evidence>
<dbReference type="EMBL" id="AYUF01000469">
    <property type="protein sequence ID" value="ETK01633.1"/>
    <property type="molecule type" value="Genomic_DNA"/>
</dbReference>
<dbReference type="CDD" id="cd00093">
    <property type="entry name" value="HTH_XRE"/>
    <property type="match status" value="1"/>
</dbReference>
<dbReference type="GO" id="GO:0003677">
    <property type="term" value="F:DNA binding"/>
    <property type="evidence" value="ECO:0007669"/>
    <property type="project" value="InterPro"/>
</dbReference>
<dbReference type="InterPro" id="IPR010982">
    <property type="entry name" value="Lambda_DNA-bd_dom_sf"/>
</dbReference>
<dbReference type="AlphaFoldDB" id="W2C3K5"/>
<proteinExistence type="predicted"/>
<sequence length="135" mass="15967">MEKIKEVWFADGRIFVRTDQGRVHSRPLEAFPRLKRATEEQRKAYTIEMRGQALRWKEMDEDIHISSFYEVAEPEPNNEVAMLFMRFPGLKVQDVAQHMGVDESLLEKYLYGIRKPSPKRMEQLRSALRVPEKAM</sequence>
<dbReference type="Gene3D" id="3.30.2020.40">
    <property type="entry name" value="Uncharacterised protein PF10387, DUF2442"/>
    <property type="match status" value="1"/>
</dbReference>
<dbReference type="PATRIC" id="fig|1411148.3.peg.1399"/>
<dbReference type="Proteomes" id="UP000018837">
    <property type="component" value="Unassembled WGS sequence"/>
</dbReference>